<comment type="caution">
    <text evidence="1">The sequence shown here is derived from an EMBL/GenBank/DDBJ whole genome shotgun (WGS) entry which is preliminary data.</text>
</comment>
<name>A0A316HBM2_9SPHI</name>
<reference evidence="1 2" key="1">
    <citation type="submission" date="2018-05" db="EMBL/GenBank/DDBJ databases">
        <title>Genomic Encyclopedia of Archaeal and Bacterial Type Strains, Phase II (KMG-II): from individual species to whole genera.</title>
        <authorList>
            <person name="Goeker M."/>
        </authorList>
    </citation>
    <scope>NUCLEOTIDE SEQUENCE [LARGE SCALE GENOMIC DNA]</scope>
    <source>
        <strain evidence="1 2">DSM 19975</strain>
    </source>
</reference>
<evidence type="ECO:0000313" key="1">
    <source>
        <dbReference type="EMBL" id="PWK77807.1"/>
    </source>
</evidence>
<proteinExistence type="predicted"/>
<sequence length="87" mass="10241">MMYYNFSKFDYRNNKMSIAKESHTELNPVQVSLLRLFNRPMSEKETLELKKLLTDYYADQLGDEVNKVVSEKGYNAEDFDNMLNADS</sequence>
<organism evidence="1 2">
    <name type="scientific">Mucilaginibacter oryzae</name>
    <dbReference type="NCBI Taxonomy" id="468058"/>
    <lineage>
        <taxon>Bacteria</taxon>
        <taxon>Pseudomonadati</taxon>
        <taxon>Bacteroidota</taxon>
        <taxon>Sphingobacteriia</taxon>
        <taxon>Sphingobacteriales</taxon>
        <taxon>Sphingobacteriaceae</taxon>
        <taxon>Mucilaginibacter</taxon>
    </lineage>
</organism>
<protein>
    <submittedName>
        <fullName evidence="1">Uncharacterized protein</fullName>
    </submittedName>
</protein>
<dbReference type="AlphaFoldDB" id="A0A316HBM2"/>
<evidence type="ECO:0000313" key="2">
    <source>
        <dbReference type="Proteomes" id="UP000245678"/>
    </source>
</evidence>
<dbReference type="Proteomes" id="UP000245678">
    <property type="component" value="Unassembled WGS sequence"/>
</dbReference>
<accession>A0A316HBM2</accession>
<dbReference type="EMBL" id="QGHA01000004">
    <property type="protein sequence ID" value="PWK77807.1"/>
    <property type="molecule type" value="Genomic_DNA"/>
</dbReference>
<keyword evidence="2" id="KW-1185">Reference proteome</keyword>
<gene>
    <name evidence="1" type="ORF">LX99_02692</name>
</gene>